<name>A0A7J7JFY2_BUGNE</name>
<feature type="compositionally biased region" description="Polar residues" evidence="2">
    <location>
        <begin position="642"/>
        <end position="652"/>
    </location>
</feature>
<dbReference type="Proteomes" id="UP000593567">
    <property type="component" value="Unassembled WGS sequence"/>
</dbReference>
<protein>
    <recommendedName>
        <fullName evidence="5">Myb-like domain-containing protein</fullName>
    </recommendedName>
</protein>
<feature type="compositionally biased region" description="Basic and acidic residues" evidence="2">
    <location>
        <begin position="378"/>
        <end position="394"/>
    </location>
</feature>
<comment type="caution">
    <text evidence="3">The sequence shown here is derived from an EMBL/GenBank/DDBJ whole genome shotgun (WGS) entry which is preliminary data.</text>
</comment>
<dbReference type="EMBL" id="VXIV02002560">
    <property type="protein sequence ID" value="KAF6024544.1"/>
    <property type="molecule type" value="Genomic_DNA"/>
</dbReference>
<evidence type="ECO:0000256" key="1">
    <source>
        <dbReference type="SAM" id="Coils"/>
    </source>
</evidence>
<feature type="compositionally biased region" description="Polar residues" evidence="2">
    <location>
        <begin position="399"/>
        <end position="410"/>
    </location>
</feature>
<feature type="region of interest" description="Disordered" evidence="2">
    <location>
        <begin position="122"/>
        <end position="202"/>
    </location>
</feature>
<feature type="compositionally biased region" description="Polar residues" evidence="2">
    <location>
        <begin position="814"/>
        <end position="823"/>
    </location>
</feature>
<evidence type="ECO:0000313" key="3">
    <source>
        <dbReference type="EMBL" id="KAF6024544.1"/>
    </source>
</evidence>
<feature type="compositionally biased region" description="Polar residues" evidence="2">
    <location>
        <begin position="594"/>
        <end position="603"/>
    </location>
</feature>
<feature type="coiled-coil region" evidence="1">
    <location>
        <begin position="33"/>
        <end position="60"/>
    </location>
</feature>
<dbReference type="CDD" id="cd00167">
    <property type="entry name" value="SANT"/>
    <property type="match status" value="1"/>
</dbReference>
<feature type="region of interest" description="Disordered" evidence="2">
    <location>
        <begin position="794"/>
        <end position="842"/>
    </location>
</feature>
<reference evidence="3" key="1">
    <citation type="submission" date="2020-06" db="EMBL/GenBank/DDBJ databases">
        <title>Draft genome of Bugula neritina, a colonial animal packing powerful symbionts and potential medicines.</title>
        <authorList>
            <person name="Rayko M."/>
        </authorList>
    </citation>
    <scope>NUCLEOTIDE SEQUENCE [LARGE SCALE GENOMIC DNA]</scope>
    <source>
        <strain evidence="3">Kwan_BN1</strain>
    </source>
</reference>
<evidence type="ECO:0000256" key="2">
    <source>
        <dbReference type="SAM" id="MobiDB-lite"/>
    </source>
</evidence>
<feature type="compositionally biased region" description="Polar residues" evidence="2">
    <location>
        <begin position="566"/>
        <end position="577"/>
    </location>
</feature>
<keyword evidence="4" id="KW-1185">Reference proteome</keyword>
<evidence type="ECO:0008006" key="5">
    <source>
        <dbReference type="Google" id="ProtNLM"/>
    </source>
</evidence>
<feature type="compositionally biased region" description="Polar residues" evidence="2">
    <location>
        <begin position="611"/>
        <end position="628"/>
    </location>
</feature>
<keyword evidence="1" id="KW-0175">Coiled coil</keyword>
<sequence length="842" mass="95161">MSMDSMYNFKIKRRSAKTKAVEKFDDGGISSLRRTYNSEVQNYLQKVDELNESRSRLEEMLCHLRAEEGSLVEDVDEESHSMQDGRQRDTLSVQSWLGSQQGVELSENQRSFDVESLEPDNICLSDSDSIVPPSWKSGEKEEEECSFTFREPPPKSNQLQTRPSRRREAHPESQLSVPRASRSSSRSRVPSNPPRHGDVPQDDLIEISAHLSNKRTKSKSVSIESNTVLNNETGSFNQVLRDLPEDVLLTFSKKPPKKQSSTTEGNKGSVASNSSVWTSEEKILFENAMADAMALGFKSDLDLWSAIAKVVKTKTWQQCAERCRPKQKSERLERASRRSKVTNSELTKTPVRMTPTKKSDKSRSENRPTLAQDLHFQFSDRSKSVSKPSKKERLLAVTAETQCHSAPQTRSSRRLKVEPSPSEEAPKYRHFPESSEKKGTGCYVASPVKSCKEKRASLMEDIGDGTLYSSRPVKVGQIVNEDSPDRDVQHKRSSKRLPLGQTAIGAKERMSQQLREDSPSEDNVTYGHTRSHQTKVQTRAERKSRRNHGHQTFERDEVNDDISTPKPFQNLENNSYLQRCERSMRRSSGRSGGKTQSKASSKTPGGGKYSCSPQEFVQLSNVQTSNRDTTGRSRSNRRARNETQPSSDNNALSLECSPDNPKTSGRRLKSSEVPTVDGSLKLAGKHTMKRHHQLSGLARQVNQGYSPDIFDEVSSLSSKSKKYRIPLIQVTPLNIKRRENISNSDRVWLLSDGEHKQSLSASQRKSRKETHKFLQNQKLDYVWPVTKRSGVEYGEKAPAMKVKSPAVSEHLYKQLSQQTNYHSPASRDEQDFLSDDQSLSDY</sequence>
<feature type="compositionally biased region" description="Basic and acidic residues" evidence="2">
    <location>
        <begin position="424"/>
        <end position="439"/>
    </location>
</feature>
<dbReference type="AlphaFoldDB" id="A0A7J7JFY2"/>
<gene>
    <name evidence="3" type="ORF">EB796_017148</name>
</gene>
<evidence type="ECO:0000313" key="4">
    <source>
        <dbReference type="Proteomes" id="UP000593567"/>
    </source>
</evidence>
<dbReference type="InterPro" id="IPR001005">
    <property type="entry name" value="SANT/Myb"/>
</dbReference>
<feature type="compositionally biased region" description="Basic and acidic residues" evidence="2">
    <location>
        <begin position="506"/>
        <end position="518"/>
    </location>
</feature>
<organism evidence="3 4">
    <name type="scientific">Bugula neritina</name>
    <name type="common">Brown bryozoan</name>
    <name type="synonym">Sertularia neritina</name>
    <dbReference type="NCBI Taxonomy" id="10212"/>
    <lineage>
        <taxon>Eukaryota</taxon>
        <taxon>Metazoa</taxon>
        <taxon>Spiralia</taxon>
        <taxon>Lophotrochozoa</taxon>
        <taxon>Bryozoa</taxon>
        <taxon>Gymnolaemata</taxon>
        <taxon>Cheilostomatida</taxon>
        <taxon>Flustrina</taxon>
        <taxon>Buguloidea</taxon>
        <taxon>Bugulidae</taxon>
        <taxon>Bugula</taxon>
    </lineage>
</organism>
<proteinExistence type="predicted"/>
<feature type="compositionally biased region" description="Low complexity" evidence="2">
    <location>
        <begin position="176"/>
        <end position="190"/>
    </location>
</feature>
<feature type="region of interest" description="Disordered" evidence="2">
    <location>
        <begin position="318"/>
        <end position="442"/>
    </location>
</feature>
<feature type="compositionally biased region" description="Basic and acidic residues" evidence="2">
    <location>
        <begin position="321"/>
        <end position="336"/>
    </location>
</feature>
<dbReference type="Gene3D" id="1.10.10.60">
    <property type="entry name" value="Homeodomain-like"/>
    <property type="match status" value="1"/>
</dbReference>
<accession>A0A7J7JFY2</accession>
<feature type="compositionally biased region" description="Polar residues" evidence="2">
    <location>
        <begin position="259"/>
        <end position="273"/>
    </location>
</feature>
<feature type="region of interest" description="Disordered" evidence="2">
    <location>
        <begin position="251"/>
        <end position="273"/>
    </location>
</feature>
<feature type="compositionally biased region" description="Basic and acidic residues" evidence="2">
    <location>
        <begin position="357"/>
        <end position="366"/>
    </location>
</feature>
<feature type="region of interest" description="Disordered" evidence="2">
    <location>
        <begin position="474"/>
        <end position="674"/>
    </location>
</feature>